<evidence type="ECO:0000313" key="14">
    <source>
        <dbReference type="EMBL" id="ACO66020.1"/>
    </source>
</evidence>
<evidence type="ECO:0000256" key="9">
    <source>
        <dbReference type="ARBA" id="ARBA00022842"/>
    </source>
</evidence>
<dbReference type="InParanoid" id="C1ED49"/>
<dbReference type="OMA" id="VPMNWTE"/>
<dbReference type="OrthoDB" id="496426at2759"/>
<dbReference type="Pfam" id="PF01326">
    <property type="entry name" value="PPDK_N"/>
    <property type="match status" value="1"/>
</dbReference>
<dbReference type="PANTHER" id="PTHR47453">
    <property type="entry name" value="PHOSPHOGLUCAN, WATER DIKINASE, CHLOROPLASTIC"/>
    <property type="match status" value="1"/>
</dbReference>
<keyword evidence="10" id="KW-0119">Carbohydrate metabolism</keyword>
<evidence type="ECO:0000256" key="11">
    <source>
        <dbReference type="SAM" id="MobiDB-lite"/>
    </source>
</evidence>
<proteinExistence type="inferred from homology"/>
<dbReference type="eggNOG" id="ENOG502QS3J">
    <property type="taxonomic scope" value="Eukaryota"/>
</dbReference>
<dbReference type="Gene3D" id="3.30.1490.20">
    <property type="entry name" value="ATP-grasp fold, A domain"/>
    <property type="match status" value="1"/>
</dbReference>
<evidence type="ECO:0000256" key="1">
    <source>
        <dbReference type="ARBA" id="ARBA00001946"/>
    </source>
</evidence>
<dbReference type="GO" id="GO:0046872">
    <property type="term" value="F:metal ion binding"/>
    <property type="evidence" value="ECO:0007669"/>
    <property type="project" value="UniProtKB-KW"/>
</dbReference>
<keyword evidence="6" id="KW-0547">Nucleotide-binding</keyword>
<keyword evidence="4" id="KW-0808">Transferase</keyword>
<gene>
    <name evidence="14" type="primary">PWD2</name>
    <name evidence="14" type="ORF">MICPUN_84680</name>
</gene>
<reference evidence="14 15" key="1">
    <citation type="journal article" date="2009" name="Science">
        <title>Green evolution and dynamic adaptations revealed by genomes of the marine picoeukaryotes Micromonas.</title>
        <authorList>
            <person name="Worden A.Z."/>
            <person name="Lee J.H."/>
            <person name="Mock T."/>
            <person name="Rouze P."/>
            <person name="Simmons M.P."/>
            <person name="Aerts A.L."/>
            <person name="Allen A.E."/>
            <person name="Cuvelier M.L."/>
            <person name="Derelle E."/>
            <person name="Everett M.V."/>
            <person name="Foulon E."/>
            <person name="Grimwood J."/>
            <person name="Gundlach H."/>
            <person name="Henrissat B."/>
            <person name="Napoli C."/>
            <person name="McDonald S.M."/>
            <person name="Parker M.S."/>
            <person name="Rombauts S."/>
            <person name="Salamov A."/>
            <person name="Von Dassow P."/>
            <person name="Badger J.H."/>
            <person name="Coutinho P.M."/>
            <person name="Demir E."/>
            <person name="Dubchak I."/>
            <person name="Gentemann C."/>
            <person name="Eikrem W."/>
            <person name="Gready J.E."/>
            <person name="John U."/>
            <person name="Lanier W."/>
            <person name="Lindquist E.A."/>
            <person name="Lucas S."/>
            <person name="Mayer K.F."/>
            <person name="Moreau H."/>
            <person name="Not F."/>
            <person name="Otillar R."/>
            <person name="Panaud O."/>
            <person name="Pangilinan J."/>
            <person name="Paulsen I."/>
            <person name="Piegu B."/>
            <person name="Poliakov A."/>
            <person name="Robbens S."/>
            <person name="Schmutz J."/>
            <person name="Toulza E."/>
            <person name="Wyss T."/>
            <person name="Zelensky A."/>
            <person name="Zhou K."/>
            <person name="Armbrust E.V."/>
            <person name="Bhattacharya D."/>
            <person name="Goodenough U.W."/>
            <person name="Van de Peer Y."/>
            <person name="Grigoriev I.V."/>
        </authorList>
    </citation>
    <scope>NUCLEOTIDE SEQUENCE [LARGE SCALE GENOMIC DNA]</scope>
    <source>
        <strain evidence="15">RCC299 / NOUM17</strain>
    </source>
</reference>
<sequence length="1001" mass="106896">MEAARNRSDGGVNLPEGPAKYIAAGDKEAPSWLQKLELIQSILGQGHRITLARLGAASVYLRWISTGALFCAEDGNHHRPNRPAEIARDIFVSLETVAGELYKHGAEVGEAERQMMRQIHPWLPSFSSEFACSEPLTRIRNIAHRSDISEDLKKQIKHTIQNKLHRNAGPEDLVATEAFIKRITVDAHPGECPQAFVDEFMLFYDELKRFFNCSGAIERLDAMYDTFEDETRAQVQELKEAMWALDDGSAGHDGLTGGEGQAILRALRASIDVRGIFTGGLSTGMRNDAPDEAVSQRQAWRLAEIAIEELAFVVLARALQSAGAGVEGEGDEKTSHFANALNSGDASMWGCAAAAAAAGMRHMALSMWRPMECNAVARELEAWVQHGSPIATQEDALRCRASLQRARRLVEAHTQALIDGFGDAPVGLGKSFGIQEHVGGTFVDAVIRANVSFQLSRLVSPMLRAATSAAGSDTAGYDAIVLGGPVVGILQECDRLEPGAVKENWHKGRVAPVVALVWGADGDEEVSAAGKQVRGVVLARDLPHLSHLAIRARQEQVPLATTEDEETRNYARYLVGQWVFFHVTPEGVILAPATDAQIAAYEADAARIPKAEPPTAAPAAPAPEPAPETKAEADSVDDETPTPETKVAETKVTAQGTVQFSDKLECRPLGDATKETGGAKASVCGELTHFAERPEAGFKAPPGVFVPFGVMETCIREAGKGDELVKLIAALDAAAAPDDPDPSSIEDACKAVRDLIERVPFPADLAAQIAAAMPTNSWVVVRSSANVEDLAGMSAAGLYESVLGVSTSSAAELGSAVQEVWASLYSRRAVMARRAAGLKQADAHMAVLVQEMAPATVSFVLHTAAVSGADNTRGADGFAPSRTLEAEIAVGLGETLASGARGTPWRLEIDQTSGDVRTTAFASLSTAFMMHEHAMHLGMNTVAVDYSRQELSTDKEKRDTLGRRLAAVGAALEAEYGAPQDIEGCVVGDDVYIVQSRPQPL</sequence>
<dbReference type="Gene3D" id="3.30.470.20">
    <property type="entry name" value="ATP-grasp fold, B domain"/>
    <property type="match status" value="1"/>
</dbReference>
<comment type="similarity">
    <text evidence="2">Belongs to the PEP-utilizing enzyme family.</text>
</comment>
<keyword evidence="5" id="KW-0479">Metal-binding</keyword>
<evidence type="ECO:0000256" key="5">
    <source>
        <dbReference type="ARBA" id="ARBA00022723"/>
    </source>
</evidence>
<keyword evidence="15" id="KW-1185">Reference proteome</keyword>
<dbReference type="KEGG" id="mis:MICPUN_84680"/>
<dbReference type="SUPFAM" id="SSF56059">
    <property type="entry name" value="Glutathione synthetase ATP-binding domain-like"/>
    <property type="match status" value="1"/>
</dbReference>
<evidence type="ECO:0000256" key="8">
    <source>
        <dbReference type="ARBA" id="ARBA00022840"/>
    </source>
</evidence>
<dbReference type="GeneID" id="8246299"/>
<feature type="domain" description="Pyruvate phosphate dikinase AMP/ATP-binding" evidence="12">
    <location>
        <begin position="678"/>
        <end position="999"/>
    </location>
</feature>
<evidence type="ECO:0000256" key="7">
    <source>
        <dbReference type="ARBA" id="ARBA00022777"/>
    </source>
</evidence>
<evidence type="ECO:0000256" key="3">
    <source>
        <dbReference type="ARBA" id="ARBA00011738"/>
    </source>
</evidence>
<dbReference type="InterPro" id="IPR054481">
    <property type="entry name" value="GWD1_pHisD"/>
</dbReference>
<evidence type="ECO:0000256" key="4">
    <source>
        <dbReference type="ARBA" id="ARBA00022679"/>
    </source>
</evidence>
<keyword evidence="9" id="KW-0460">Magnesium</keyword>
<dbReference type="GO" id="GO:0016301">
    <property type="term" value="F:kinase activity"/>
    <property type="evidence" value="ECO:0007669"/>
    <property type="project" value="UniProtKB-KW"/>
</dbReference>
<evidence type="ECO:0000256" key="10">
    <source>
        <dbReference type="ARBA" id="ARBA00023277"/>
    </source>
</evidence>
<evidence type="ECO:0000259" key="12">
    <source>
        <dbReference type="Pfam" id="PF01326"/>
    </source>
</evidence>
<dbReference type="Pfam" id="PF22973">
    <property type="entry name" value="GWD1_pHisD"/>
    <property type="match status" value="1"/>
</dbReference>
<comment type="subunit">
    <text evidence="3">Homodimer.</text>
</comment>
<dbReference type="EMBL" id="CP001329">
    <property type="protein sequence ID" value="ACO66020.1"/>
    <property type="molecule type" value="Genomic_DNA"/>
</dbReference>
<evidence type="ECO:0000313" key="15">
    <source>
        <dbReference type="Proteomes" id="UP000002009"/>
    </source>
</evidence>
<evidence type="ECO:0000256" key="2">
    <source>
        <dbReference type="ARBA" id="ARBA00007837"/>
    </source>
</evidence>
<dbReference type="Proteomes" id="UP000002009">
    <property type="component" value="Chromosome 9"/>
</dbReference>
<keyword evidence="8" id="KW-0067">ATP-binding</keyword>
<dbReference type="FunCoup" id="C1ED49">
    <property type="interactions" value="293"/>
</dbReference>
<evidence type="ECO:0000256" key="6">
    <source>
        <dbReference type="ARBA" id="ARBA00022741"/>
    </source>
</evidence>
<feature type="region of interest" description="Disordered" evidence="11">
    <location>
        <begin position="612"/>
        <end position="654"/>
    </location>
</feature>
<protein>
    <submittedName>
        <fullName evidence="14">Alpha phosphoglucan water dikinase</fullName>
    </submittedName>
</protein>
<feature type="domain" description="Alpha-glucan water dikinase phosphohistidine-like" evidence="13">
    <location>
        <begin position="484"/>
        <end position="595"/>
    </location>
</feature>
<accession>C1ED49</accession>
<dbReference type="PANTHER" id="PTHR47453:SF1">
    <property type="entry name" value="PHOSPHOGLUCAN, WATER DIKINASE, CHLOROPLASTIC"/>
    <property type="match status" value="1"/>
</dbReference>
<organism evidence="14 15">
    <name type="scientific">Micromonas commoda (strain RCC299 / NOUM17 / CCMP2709)</name>
    <name type="common">Picoplanktonic green alga</name>
    <dbReference type="NCBI Taxonomy" id="296587"/>
    <lineage>
        <taxon>Eukaryota</taxon>
        <taxon>Viridiplantae</taxon>
        <taxon>Chlorophyta</taxon>
        <taxon>Mamiellophyceae</taxon>
        <taxon>Mamiellales</taxon>
        <taxon>Mamiellaceae</taxon>
        <taxon>Micromonas</taxon>
    </lineage>
</organism>
<dbReference type="RefSeq" id="XP_002504762.1">
    <property type="nucleotide sequence ID" value="XM_002504716.1"/>
</dbReference>
<dbReference type="InterPro" id="IPR013815">
    <property type="entry name" value="ATP_grasp_subdomain_1"/>
</dbReference>
<dbReference type="InterPro" id="IPR002192">
    <property type="entry name" value="PPDK_AMP/ATP-bd"/>
</dbReference>
<comment type="cofactor">
    <cofactor evidence="1">
        <name>Mg(2+)</name>
        <dbReference type="ChEBI" id="CHEBI:18420"/>
    </cofactor>
</comment>
<dbReference type="GO" id="GO:0005524">
    <property type="term" value="F:ATP binding"/>
    <property type="evidence" value="ECO:0007669"/>
    <property type="project" value="UniProtKB-KW"/>
</dbReference>
<dbReference type="AlphaFoldDB" id="C1ED49"/>
<feature type="compositionally biased region" description="Pro residues" evidence="11">
    <location>
        <begin position="612"/>
        <end position="626"/>
    </location>
</feature>
<keyword evidence="7 14" id="KW-0418">Kinase</keyword>
<name>C1ED49_MICCC</name>
<evidence type="ECO:0000259" key="13">
    <source>
        <dbReference type="Pfam" id="PF22973"/>
    </source>
</evidence>